<dbReference type="Proteomes" id="UP000452235">
    <property type="component" value="Unassembled WGS sequence"/>
</dbReference>
<keyword evidence="2" id="KW-0812">Transmembrane</keyword>
<keyword evidence="4" id="KW-1185">Reference proteome</keyword>
<feature type="region of interest" description="Disordered" evidence="1">
    <location>
        <begin position="108"/>
        <end position="212"/>
    </location>
</feature>
<accession>A0A5M3YUI7</accession>
<comment type="caution">
    <text evidence="3">The sequence shown here is derived from an EMBL/GenBank/DDBJ whole genome shotgun (WGS) entry which is preliminary data.</text>
</comment>
<evidence type="ECO:0000313" key="4">
    <source>
        <dbReference type="Proteomes" id="UP000452235"/>
    </source>
</evidence>
<gene>
    <name evidence="3" type="ORF">ATEIFO6365_0003093800</name>
</gene>
<dbReference type="EMBL" id="BLJY01000003">
    <property type="protein sequence ID" value="GFF14870.1"/>
    <property type="molecule type" value="Genomic_DNA"/>
</dbReference>
<name>A0A5M3YUI7_ASPTE</name>
<reference evidence="3 4" key="1">
    <citation type="submission" date="2020-01" db="EMBL/GenBank/DDBJ databases">
        <title>Aspergillus terreus IFO 6365 whole genome shotgun sequence.</title>
        <authorList>
            <person name="Kanamasa S."/>
            <person name="Takahashi H."/>
        </authorList>
    </citation>
    <scope>NUCLEOTIDE SEQUENCE [LARGE SCALE GENOMIC DNA]</scope>
    <source>
        <strain evidence="3 4">IFO 6365</strain>
    </source>
</reference>
<evidence type="ECO:0000256" key="2">
    <source>
        <dbReference type="SAM" id="Phobius"/>
    </source>
</evidence>
<evidence type="ECO:0000256" key="1">
    <source>
        <dbReference type="SAM" id="MobiDB-lite"/>
    </source>
</evidence>
<organism evidence="3 4">
    <name type="scientific">Aspergillus terreus</name>
    <dbReference type="NCBI Taxonomy" id="33178"/>
    <lineage>
        <taxon>Eukaryota</taxon>
        <taxon>Fungi</taxon>
        <taxon>Dikarya</taxon>
        <taxon>Ascomycota</taxon>
        <taxon>Pezizomycotina</taxon>
        <taxon>Eurotiomycetes</taxon>
        <taxon>Eurotiomycetidae</taxon>
        <taxon>Eurotiales</taxon>
        <taxon>Aspergillaceae</taxon>
        <taxon>Aspergillus</taxon>
        <taxon>Aspergillus subgen. Circumdati</taxon>
    </lineage>
</organism>
<feature type="transmembrane region" description="Helical" evidence="2">
    <location>
        <begin position="55"/>
        <end position="75"/>
    </location>
</feature>
<evidence type="ECO:0000313" key="3">
    <source>
        <dbReference type="EMBL" id="GFF14870.1"/>
    </source>
</evidence>
<protein>
    <submittedName>
        <fullName evidence="3">Uncharacterized protein</fullName>
    </submittedName>
</protein>
<feature type="compositionally biased region" description="Basic and acidic residues" evidence="1">
    <location>
        <begin position="143"/>
        <end position="174"/>
    </location>
</feature>
<dbReference type="AlphaFoldDB" id="A0A5M3YUI7"/>
<sequence>METLTITSTDTSHVAEDITYTGITTLPNGQLSTITQQQQHRHNFPQSGLTTGAKAGIGIAVPIGVILILIALWLLRLHKRRSSAVDKQVPSAVVPDTSLPEIDGNALNEVDGQSAVPPNRVYELGGNSIRRRPSDRPLLVASEKNKSESKEEKTGSKTQEVVEMRASADYERKQTGPTRVVETGNATPLPPDATRETFIPESGSRPYDEMGLDDLEEEMAHLRRRKERLQHLQSLEEQEEELRRQTGARQMNI</sequence>
<feature type="region of interest" description="Disordered" evidence="1">
    <location>
        <begin position="232"/>
        <end position="253"/>
    </location>
</feature>
<keyword evidence="2" id="KW-0472">Membrane</keyword>
<proteinExistence type="predicted"/>
<keyword evidence="2" id="KW-1133">Transmembrane helix</keyword>